<comment type="caution">
    <text evidence="1">The sequence shown here is derived from an EMBL/GenBank/DDBJ whole genome shotgun (WGS) entry which is preliminary data.</text>
</comment>
<evidence type="ECO:0000313" key="2">
    <source>
        <dbReference type="Proteomes" id="UP000419144"/>
    </source>
</evidence>
<keyword evidence="2" id="KW-1185">Reference proteome</keyword>
<dbReference type="SUPFAM" id="SSF52540">
    <property type="entry name" value="P-loop containing nucleoside triphosphate hydrolases"/>
    <property type="match status" value="1"/>
</dbReference>
<dbReference type="OrthoDB" id="269909at2759"/>
<gene>
    <name evidence="1" type="ORF">LtaPh_3427100</name>
</gene>
<proteinExistence type="predicted"/>
<accession>A0A640KSJ1</accession>
<dbReference type="VEuPathDB" id="TriTrypDB:LtaPh_3427100"/>
<dbReference type="PANTHER" id="PTHR34157:SF2">
    <property type="entry name" value="TUZIN"/>
    <property type="match status" value="1"/>
</dbReference>
<dbReference type="EMBL" id="BLBS01000054">
    <property type="protein sequence ID" value="GET92348.1"/>
    <property type="molecule type" value="Genomic_DNA"/>
</dbReference>
<reference evidence="1" key="1">
    <citation type="submission" date="2019-11" db="EMBL/GenBank/DDBJ databases">
        <title>Leishmania tarentolae CDS.</title>
        <authorList>
            <person name="Goto Y."/>
            <person name="Yamagishi J."/>
        </authorList>
    </citation>
    <scope>NUCLEOTIDE SEQUENCE [LARGE SCALE GENOMIC DNA]</scope>
    <source>
        <strain evidence="1">Parrot Tar II</strain>
    </source>
</reference>
<protein>
    <submittedName>
        <fullName evidence="1">Tuzin, putative</fullName>
    </submittedName>
</protein>
<dbReference type="AlphaFoldDB" id="A0A640KSJ1"/>
<name>A0A640KSJ1_LEITA</name>
<dbReference type="InterPro" id="IPR027417">
    <property type="entry name" value="P-loop_NTPase"/>
</dbReference>
<organism evidence="1 2">
    <name type="scientific">Leishmania tarentolae</name>
    <name type="common">Sauroleishmania tarentolae</name>
    <dbReference type="NCBI Taxonomy" id="5689"/>
    <lineage>
        <taxon>Eukaryota</taxon>
        <taxon>Discoba</taxon>
        <taxon>Euglenozoa</taxon>
        <taxon>Kinetoplastea</taxon>
        <taxon>Metakinetoplastina</taxon>
        <taxon>Trypanosomatida</taxon>
        <taxon>Trypanosomatidae</taxon>
        <taxon>Leishmaniinae</taxon>
        <taxon>Leishmania</taxon>
        <taxon>lizard Leishmania</taxon>
    </lineage>
</organism>
<evidence type="ECO:0000313" key="1">
    <source>
        <dbReference type="EMBL" id="GET92348.1"/>
    </source>
</evidence>
<dbReference type="Proteomes" id="UP000419144">
    <property type="component" value="Unassembled WGS sequence"/>
</dbReference>
<sequence>MRSVLPQQWPSLRRIGTAANCCASPYNDGLCSSTRLASSEVALTAPSSQPTEPLTDPALVPPPLPFRLTPGMTVNAFFAKSASAAVAPVAEGKIMSKIAGTVYAVHLQHFFLSPVVEVGSRVYIVQGEYEECSGTVVGGVVVRVNGNGTYGVLLDNNSLDTTIASEKIVLSEGRGKLVNDPEYREVVEWLRKAGVSRRVHRESIACVLFHRGWRAHKLYLLKSADVHCMGHIPKAVRMRVLNESEWQRDHHRQMRQLLKERVMERDFRYKLTKYSGVVSASMALLGIAFAFGWNVKNYHTQQREHQLKIAVKALTQTLHRGYGTLQESTSVAQHTVPRDKEEAAARQALRRLDVAHPRIIVFTGFYGCGKSTLCRNAVLKERMPSVYVDVRGTEDTLRSVVKALGVNRVEVCGDLLDFVGDACRMAKATYGETPLLIMKLREGSSFQRVYHDAVALACDRRLCHVVIEVPIESLTMATAALPRLDFCMIPVFNREQAFSYTQHSIDAVSLNHFVDVMGTNSNDVDELFAAVHQRRISAAIHTNEKLLKAMRQLQATCAGRPKLRSALRQLSAVPYSDGLHAGADTEALRSAALGDIVFYDPVQDAWLFRHKLFHSASRCCWP</sequence>
<dbReference type="Gene3D" id="3.40.50.300">
    <property type="entry name" value="P-loop containing nucleotide triphosphate hydrolases"/>
    <property type="match status" value="1"/>
</dbReference>
<dbReference type="PANTHER" id="PTHR34157">
    <property type="entry name" value="TUZIN"/>
    <property type="match status" value="1"/>
</dbReference>